<evidence type="ECO:0000256" key="8">
    <source>
        <dbReference type="SAM" id="MobiDB-lite"/>
    </source>
</evidence>
<dbReference type="SUPFAM" id="SSF48452">
    <property type="entry name" value="TPR-like"/>
    <property type="match status" value="1"/>
</dbReference>
<evidence type="ECO:0000256" key="3">
    <source>
        <dbReference type="ARBA" id="ARBA00022776"/>
    </source>
</evidence>
<dbReference type="GO" id="GO:0045842">
    <property type="term" value="P:positive regulation of mitotic metaphase/anaphase transition"/>
    <property type="evidence" value="ECO:0007669"/>
    <property type="project" value="TreeGrafter"/>
</dbReference>
<evidence type="ECO:0000256" key="1">
    <source>
        <dbReference type="ARBA" id="ARBA00022618"/>
    </source>
</evidence>
<dbReference type="GO" id="GO:0005680">
    <property type="term" value="C:anaphase-promoting complex"/>
    <property type="evidence" value="ECO:0007669"/>
    <property type="project" value="TreeGrafter"/>
</dbReference>
<dbReference type="AlphaFoldDB" id="A0A2V0NXE8"/>
<reference evidence="9 10" key="1">
    <citation type="journal article" date="2018" name="Sci. Rep.">
        <title>Raphidocelis subcapitata (=Pseudokirchneriella subcapitata) provides an insight into genome evolution and environmental adaptations in the Sphaeropleales.</title>
        <authorList>
            <person name="Suzuki S."/>
            <person name="Yamaguchi H."/>
            <person name="Nakajima N."/>
            <person name="Kawachi M."/>
        </authorList>
    </citation>
    <scope>NUCLEOTIDE SEQUENCE [LARGE SCALE GENOMIC DNA]</scope>
    <source>
        <strain evidence="9 10">NIES-35</strain>
    </source>
</reference>
<feature type="compositionally biased region" description="Gly residues" evidence="8">
    <location>
        <begin position="253"/>
        <end position="263"/>
    </location>
</feature>
<dbReference type="GO" id="GO:0016567">
    <property type="term" value="P:protein ubiquitination"/>
    <property type="evidence" value="ECO:0007669"/>
    <property type="project" value="TreeGrafter"/>
</dbReference>
<feature type="repeat" description="TPR" evidence="7">
    <location>
        <begin position="471"/>
        <end position="504"/>
    </location>
</feature>
<dbReference type="PROSITE" id="PS50005">
    <property type="entry name" value="TPR"/>
    <property type="match status" value="3"/>
</dbReference>
<dbReference type="Pfam" id="PF13181">
    <property type="entry name" value="TPR_8"/>
    <property type="match status" value="1"/>
</dbReference>
<dbReference type="InterPro" id="IPR019734">
    <property type="entry name" value="TPR_rpt"/>
</dbReference>
<evidence type="ECO:0000256" key="7">
    <source>
        <dbReference type="PROSITE-ProRule" id="PRU00339"/>
    </source>
</evidence>
<keyword evidence="10" id="KW-1185">Reference proteome</keyword>
<dbReference type="InParanoid" id="A0A2V0NXE8"/>
<feature type="compositionally biased region" description="Low complexity" evidence="8">
    <location>
        <begin position="279"/>
        <end position="319"/>
    </location>
</feature>
<dbReference type="EMBL" id="BDRX01000010">
    <property type="protein sequence ID" value="GBF89495.1"/>
    <property type="molecule type" value="Genomic_DNA"/>
</dbReference>
<name>A0A2V0NXE8_9CHLO</name>
<accession>A0A2V0NXE8</accession>
<dbReference type="OrthoDB" id="10006270at2759"/>
<dbReference type="GO" id="GO:0005737">
    <property type="term" value="C:cytoplasm"/>
    <property type="evidence" value="ECO:0007669"/>
    <property type="project" value="TreeGrafter"/>
</dbReference>
<dbReference type="PANTHER" id="PTHR12558">
    <property type="entry name" value="CELL DIVISION CYCLE 16,23,27"/>
    <property type="match status" value="1"/>
</dbReference>
<protein>
    <submittedName>
        <fullName evidence="9">Anaphase-promoting complex subunit 6</fullName>
    </submittedName>
</protein>
<evidence type="ECO:0000256" key="5">
    <source>
        <dbReference type="ARBA" id="ARBA00022803"/>
    </source>
</evidence>
<dbReference type="STRING" id="307507.A0A2V0NXE8"/>
<dbReference type="SMART" id="SM00028">
    <property type="entry name" value="TPR"/>
    <property type="match status" value="8"/>
</dbReference>
<evidence type="ECO:0000313" key="9">
    <source>
        <dbReference type="EMBL" id="GBF89495.1"/>
    </source>
</evidence>
<evidence type="ECO:0000256" key="4">
    <source>
        <dbReference type="ARBA" id="ARBA00022786"/>
    </source>
</evidence>
<feature type="compositionally biased region" description="Polar residues" evidence="8">
    <location>
        <begin position="269"/>
        <end position="278"/>
    </location>
</feature>
<keyword evidence="2" id="KW-0677">Repeat</keyword>
<dbReference type="Proteomes" id="UP000247498">
    <property type="component" value="Unassembled WGS sequence"/>
</dbReference>
<evidence type="ECO:0000256" key="6">
    <source>
        <dbReference type="ARBA" id="ARBA00023306"/>
    </source>
</evidence>
<keyword evidence="1" id="KW-0132">Cell division</keyword>
<evidence type="ECO:0000256" key="2">
    <source>
        <dbReference type="ARBA" id="ARBA00022737"/>
    </source>
</evidence>
<feature type="repeat" description="TPR" evidence="7">
    <location>
        <begin position="587"/>
        <end position="620"/>
    </location>
</feature>
<dbReference type="GO" id="GO:0051301">
    <property type="term" value="P:cell division"/>
    <property type="evidence" value="ECO:0007669"/>
    <property type="project" value="UniProtKB-KW"/>
</dbReference>
<dbReference type="Pfam" id="PF13414">
    <property type="entry name" value="TPR_11"/>
    <property type="match status" value="1"/>
</dbReference>
<comment type="caution">
    <text evidence="9">The sequence shown here is derived from an EMBL/GenBank/DDBJ whole genome shotgun (WGS) entry which is preliminary data.</text>
</comment>
<feature type="region of interest" description="Disordered" evidence="8">
    <location>
        <begin position="253"/>
        <end position="345"/>
    </location>
</feature>
<dbReference type="FunCoup" id="A0A2V0NXE8">
    <property type="interactions" value="1854"/>
</dbReference>
<dbReference type="GO" id="GO:0031145">
    <property type="term" value="P:anaphase-promoting complex-dependent catabolic process"/>
    <property type="evidence" value="ECO:0007669"/>
    <property type="project" value="TreeGrafter"/>
</dbReference>
<dbReference type="InterPro" id="IPR011990">
    <property type="entry name" value="TPR-like_helical_dom_sf"/>
</dbReference>
<gene>
    <name evidence="9" type="ORF">Rsub_02067</name>
</gene>
<keyword evidence="3" id="KW-0498">Mitosis</keyword>
<evidence type="ECO:0000313" key="10">
    <source>
        <dbReference type="Proteomes" id="UP000247498"/>
    </source>
</evidence>
<dbReference type="Gene3D" id="1.25.40.10">
    <property type="entry name" value="Tetratricopeptide repeat domain"/>
    <property type="match status" value="2"/>
</dbReference>
<dbReference type="Pfam" id="PF12895">
    <property type="entry name" value="ANAPC3"/>
    <property type="match status" value="1"/>
</dbReference>
<keyword evidence="5 7" id="KW-0802">TPR repeat</keyword>
<feature type="repeat" description="TPR" evidence="7">
    <location>
        <begin position="437"/>
        <end position="470"/>
    </location>
</feature>
<sequence length="682" mass="71738">MGAPAAGPAAHAASLRALVQDCIAKHLYGTAVFFADKLVSLTDYGAGDVFLLAQTYYVSHQFRRAAMLLRQHGLMEDVRFRYLAAKCFAEVGEWDEVLALLADGEPDDLAASQSDAPAAAAAAGREIATPSAVCLLRGRAYEALDNRAAAAQWYRAALSLDPFCEEALSALLDHHLLTNAEELALVDGLPLGPEHRWLWLLYRCRCKKYNQAACMEQQLAELEAPCSSGAAAAVAAAAAPAGDGDFARRAGAGAAGAAGGAGTAGVLQPSAQRQQAATPSAAQQRRQQLSHQRQPPSQQQSQPQQPATQRKAAAAGTPARDTRTARRAGTKQQPQPPGAAAAGAAAAPASALAPAGGASPGGCGLGSNTGVVACRAEWLHHQGRHEECYALTERALERDPYATECLPPHLASALALGRKNELFLRSHQLVEEYPDSALSWFSVGCYYMAARHFEAARRHFSKATALDRNSAHAWVGFGHAFAAQDESDQALAAYRTAARLFPGLHTPVLGMGMEYSRMNNLGLAERLFHAAHKLCPEDPLVAHEIGVLEYRNGRYALAERWLRTALAHHAARGGSGGGGGGGGPAAEASLLALGHARRKLGDYPGAIEAYRGALAIAPNAASTHAAVAFALQLSGDAAGAVREYHVALGLRPDDTFAQEMLGEALREECERAAGEAEDGLGF</sequence>
<keyword evidence="4" id="KW-0833">Ubl conjugation pathway</keyword>
<proteinExistence type="predicted"/>
<dbReference type="PANTHER" id="PTHR12558:SF9">
    <property type="entry name" value="CELL DIVISION CYCLE PROTEIN 16 HOMOLOG"/>
    <property type="match status" value="1"/>
</dbReference>
<organism evidence="9 10">
    <name type="scientific">Raphidocelis subcapitata</name>
    <dbReference type="NCBI Taxonomy" id="307507"/>
    <lineage>
        <taxon>Eukaryota</taxon>
        <taxon>Viridiplantae</taxon>
        <taxon>Chlorophyta</taxon>
        <taxon>core chlorophytes</taxon>
        <taxon>Chlorophyceae</taxon>
        <taxon>CS clade</taxon>
        <taxon>Sphaeropleales</taxon>
        <taxon>Selenastraceae</taxon>
        <taxon>Raphidocelis</taxon>
    </lineage>
</organism>
<keyword evidence="6" id="KW-0131">Cell cycle</keyword>